<dbReference type="GO" id="GO:0042981">
    <property type="term" value="P:regulation of apoptotic process"/>
    <property type="evidence" value="ECO:0007669"/>
    <property type="project" value="InterPro"/>
</dbReference>
<dbReference type="Gene3D" id="3.80.10.10">
    <property type="entry name" value="Ribonuclease Inhibitor"/>
    <property type="match status" value="1"/>
</dbReference>
<feature type="domain" description="CARD" evidence="12">
    <location>
        <begin position="824"/>
        <end position="924"/>
    </location>
</feature>
<dbReference type="InterPro" id="IPR057263">
    <property type="entry name" value="COR-B"/>
</dbReference>
<dbReference type="InterPro" id="IPR001315">
    <property type="entry name" value="CARD"/>
</dbReference>
<dbReference type="InterPro" id="IPR020859">
    <property type="entry name" value="ROC"/>
</dbReference>
<dbReference type="InterPro" id="IPR001611">
    <property type="entry name" value="Leu-rich_rpt"/>
</dbReference>
<accession>A0A6P4ZR76</accession>
<keyword evidence="5" id="KW-0677">Repeat</keyword>
<evidence type="ECO:0000259" key="12">
    <source>
        <dbReference type="PROSITE" id="PS50209"/>
    </source>
</evidence>
<comment type="catalytic activity">
    <reaction evidence="10">
        <text>L-threonyl-[protein] + ATP = O-phospho-L-threonyl-[protein] + ADP + H(+)</text>
        <dbReference type="Rhea" id="RHEA:46608"/>
        <dbReference type="Rhea" id="RHEA-COMP:11060"/>
        <dbReference type="Rhea" id="RHEA-COMP:11605"/>
        <dbReference type="ChEBI" id="CHEBI:15378"/>
        <dbReference type="ChEBI" id="CHEBI:30013"/>
        <dbReference type="ChEBI" id="CHEBI:30616"/>
        <dbReference type="ChEBI" id="CHEBI:61977"/>
        <dbReference type="ChEBI" id="CHEBI:456216"/>
        <dbReference type="EC" id="2.7.11.1"/>
    </reaction>
</comment>
<dbReference type="Pfam" id="PF16095">
    <property type="entry name" value="COR-A"/>
    <property type="match status" value="1"/>
</dbReference>
<dbReference type="SUPFAM" id="SSF47986">
    <property type="entry name" value="DEATH domain"/>
    <property type="match status" value="1"/>
</dbReference>
<proteinExistence type="predicted"/>
<name>A0A6P4ZR76_BRABE</name>
<dbReference type="InterPro" id="IPR032171">
    <property type="entry name" value="COR-A"/>
</dbReference>
<dbReference type="AlphaFoldDB" id="A0A6P4ZR76"/>
<evidence type="ECO:0000256" key="1">
    <source>
        <dbReference type="ARBA" id="ARBA00012513"/>
    </source>
</evidence>
<dbReference type="GO" id="GO:0005524">
    <property type="term" value="F:ATP binding"/>
    <property type="evidence" value="ECO:0007669"/>
    <property type="project" value="UniProtKB-KW"/>
</dbReference>
<feature type="domain" description="Roc" evidence="13">
    <location>
        <begin position="218"/>
        <end position="437"/>
    </location>
</feature>
<dbReference type="GO" id="GO:0004674">
    <property type="term" value="F:protein serine/threonine kinase activity"/>
    <property type="evidence" value="ECO:0007669"/>
    <property type="project" value="UniProtKB-KW"/>
</dbReference>
<evidence type="ECO:0000256" key="8">
    <source>
        <dbReference type="ARBA" id="ARBA00022840"/>
    </source>
</evidence>
<dbReference type="InterPro" id="IPR036388">
    <property type="entry name" value="WH-like_DNA-bd_sf"/>
</dbReference>
<comment type="catalytic activity">
    <reaction evidence="11">
        <text>L-seryl-[protein] + ATP = O-phospho-L-seryl-[protein] + ADP + H(+)</text>
        <dbReference type="Rhea" id="RHEA:17989"/>
        <dbReference type="Rhea" id="RHEA-COMP:9863"/>
        <dbReference type="Rhea" id="RHEA-COMP:11604"/>
        <dbReference type="ChEBI" id="CHEBI:15378"/>
        <dbReference type="ChEBI" id="CHEBI:29999"/>
        <dbReference type="ChEBI" id="CHEBI:30616"/>
        <dbReference type="ChEBI" id="CHEBI:83421"/>
        <dbReference type="ChEBI" id="CHEBI:456216"/>
        <dbReference type="EC" id="2.7.11.1"/>
    </reaction>
</comment>
<keyword evidence="3" id="KW-0433">Leucine-rich repeat</keyword>
<evidence type="ECO:0000256" key="11">
    <source>
        <dbReference type="ARBA" id="ARBA00048679"/>
    </source>
</evidence>
<dbReference type="InterPro" id="IPR027417">
    <property type="entry name" value="P-loop_NTPase"/>
</dbReference>
<dbReference type="Pfam" id="PF00619">
    <property type="entry name" value="CARD"/>
    <property type="match status" value="1"/>
</dbReference>
<protein>
    <recommendedName>
        <fullName evidence="1">non-specific serine/threonine protein kinase</fullName>
        <ecNumber evidence="1">2.7.11.1</ecNumber>
    </recommendedName>
</protein>
<dbReference type="Pfam" id="PF13855">
    <property type="entry name" value="LRR_8"/>
    <property type="match status" value="1"/>
</dbReference>
<dbReference type="Gene3D" id="1.10.533.10">
    <property type="entry name" value="Death Domain, Fas"/>
    <property type="match status" value="1"/>
</dbReference>
<evidence type="ECO:0000313" key="15">
    <source>
        <dbReference type="RefSeq" id="XP_019643705.1"/>
    </source>
</evidence>
<dbReference type="PROSITE" id="PS50209">
    <property type="entry name" value="CARD"/>
    <property type="match status" value="1"/>
</dbReference>
<dbReference type="PANTHER" id="PTHR48051">
    <property type="match status" value="1"/>
</dbReference>
<keyword evidence="6" id="KW-0547">Nucleotide-binding</keyword>
<dbReference type="Gene3D" id="1.10.10.10">
    <property type="entry name" value="Winged helix-like DNA-binding domain superfamily/Winged helix DNA-binding domain"/>
    <property type="match status" value="1"/>
</dbReference>
<reference evidence="15" key="1">
    <citation type="submission" date="2025-08" db="UniProtKB">
        <authorList>
            <consortium name="RefSeq"/>
        </authorList>
    </citation>
    <scope>IDENTIFICATION</scope>
    <source>
        <tissue evidence="15">Gonad</tissue>
    </source>
</reference>
<keyword evidence="2" id="KW-0723">Serine/threonine-protein kinase</keyword>
<dbReference type="GO" id="GO:0005737">
    <property type="term" value="C:cytoplasm"/>
    <property type="evidence" value="ECO:0007669"/>
    <property type="project" value="TreeGrafter"/>
</dbReference>
<dbReference type="Pfam" id="PF25497">
    <property type="entry name" value="COR-B"/>
    <property type="match status" value="1"/>
</dbReference>
<evidence type="ECO:0000256" key="3">
    <source>
        <dbReference type="ARBA" id="ARBA00022614"/>
    </source>
</evidence>
<dbReference type="SMART" id="SM00369">
    <property type="entry name" value="LRR_TYP"/>
    <property type="match status" value="5"/>
</dbReference>
<keyword evidence="7" id="KW-0418">Kinase</keyword>
<dbReference type="InterPro" id="IPR003591">
    <property type="entry name" value="Leu-rich_rpt_typical-subtyp"/>
</dbReference>
<gene>
    <name evidence="15" type="primary">LOC109484783</name>
</gene>
<dbReference type="GeneID" id="109484783"/>
<evidence type="ECO:0000259" key="13">
    <source>
        <dbReference type="PROSITE" id="PS51424"/>
    </source>
</evidence>
<dbReference type="SUPFAM" id="SSF52058">
    <property type="entry name" value="L domain-like"/>
    <property type="match status" value="1"/>
</dbReference>
<dbReference type="Gene3D" id="3.30.70.1390">
    <property type="entry name" value="ROC domain from the Parkinson's disease-associated leucine-rich repeat kinase 2"/>
    <property type="match status" value="1"/>
</dbReference>
<dbReference type="KEGG" id="bbel:109484783"/>
<dbReference type="PROSITE" id="PS51424">
    <property type="entry name" value="ROC"/>
    <property type="match status" value="1"/>
</dbReference>
<dbReference type="RefSeq" id="XP_019643705.1">
    <property type="nucleotide sequence ID" value="XM_019788146.1"/>
</dbReference>
<sequence length="924" mass="104514">MAQPNDPLFDLLGFEVNPDETELLNINARRLKELPKELCKFKGLKTLIADMNELTAFPPVIFNFKLLGMLNLRANKITLVPQNIGELCHLQSLFIDGNELVELPDSLCDLPNLIDLHASGNKLTSLPRQIGKLRSLSVLSVSRNAIERLPPSIVELSRLKGLFLQYNNITSLPPSFGEALMSAQVRLHGNPLTQPPTEVCEQGILAIRAYQDELQRSEAVVTPRLKIVLIGESLAGKTSLINALVEGKSNLTGMQDRTHCVNIVRWSPSEDVVFEVYDFGGHEVYYMSHQYFITDGGLNIVTFDLHAYVSDDFDKAVGTWVKTVNTRAPGSTVWVVGTHSDLCEDEEIKKKCGDVESKLQTLCVQLKDEVEVQIKRLQDGGEGDQRDPRIRETLEHLLYLQQHPLRVATSVSAVSSAEELRGIVDLKDRLSLLVEKEADLYPSLRRALPKTWSLMEGELEAQREGRKIFLTWEDCVHLGQNSGLESDRLQPVLQYLHRTGRILYYGNSPNLSGYVFHDPTRLVDILKEIFNHDMEGKVLNEDSLTGRLYNMTLYEMEQSRVDLRERGLMTRRLLQALLRGCVGDGEVEVALDLMRHFGLCYAVRDPDETTTPHKVLDNCAADNESGHREDSSDNSDTYRFPWYINSQEPPCVQVIWNEGIPSTETLQILLQISGFYPPSLFERFCVDIHPHMQYRQDWKGGVVGFCKDMPVLIKIRKRSRSVDVSISTRGCPDEDIMKMRGAVFPMAELLHDIMKEWPGLLYSVHTTCPHCLQQGVERPHLFPGEWQYRQSPPGVSSLRCPLTFGLQTVKTMLLYMPGVAGSTMSAYHKKKIQDHWDTLVSQMNTKFLLPTLVQENVINDDIAEQLLHVGRSTSSSRDCEIIMADCNKKLLETLQSRGDRAFTVLCMALRQGSEQRFLADLLEA</sequence>
<keyword evidence="4" id="KW-0808">Transferase</keyword>
<evidence type="ECO:0000256" key="7">
    <source>
        <dbReference type="ARBA" id="ARBA00022777"/>
    </source>
</evidence>
<keyword evidence="14" id="KW-1185">Reference proteome</keyword>
<organism evidence="14 15">
    <name type="scientific">Branchiostoma belcheri</name>
    <name type="common">Amphioxus</name>
    <dbReference type="NCBI Taxonomy" id="7741"/>
    <lineage>
        <taxon>Eukaryota</taxon>
        <taxon>Metazoa</taxon>
        <taxon>Chordata</taxon>
        <taxon>Cephalochordata</taxon>
        <taxon>Leptocardii</taxon>
        <taxon>Amphioxiformes</taxon>
        <taxon>Branchiostomatidae</taxon>
        <taxon>Branchiostoma</taxon>
    </lineage>
</organism>
<keyword evidence="8" id="KW-0067">ATP-binding</keyword>
<dbReference type="GO" id="GO:0009966">
    <property type="term" value="P:regulation of signal transduction"/>
    <property type="evidence" value="ECO:0007669"/>
    <property type="project" value="UniProtKB-ARBA"/>
</dbReference>
<dbReference type="PROSITE" id="PS51450">
    <property type="entry name" value="LRR"/>
    <property type="match status" value="1"/>
</dbReference>
<evidence type="ECO:0000256" key="6">
    <source>
        <dbReference type="ARBA" id="ARBA00022741"/>
    </source>
</evidence>
<dbReference type="Pfam" id="PF08477">
    <property type="entry name" value="Roc"/>
    <property type="match status" value="1"/>
</dbReference>
<evidence type="ECO:0000256" key="2">
    <source>
        <dbReference type="ARBA" id="ARBA00022527"/>
    </source>
</evidence>
<evidence type="ECO:0000256" key="4">
    <source>
        <dbReference type="ARBA" id="ARBA00022679"/>
    </source>
</evidence>
<keyword evidence="9" id="KW-0342">GTP-binding</keyword>
<dbReference type="InterPro" id="IPR032675">
    <property type="entry name" value="LRR_dom_sf"/>
</dbReference>
<evidence type="ECO:0000313" key="14">
    <source>
        <dbReference type="Proteomes" id="UP000515135"/>
    </source>
</evidence>
<dbReference type="CDD" id="cd01671">
    <property type="entry name" value="CARD"/>
    <property type="match status" value="1"/>
</dbReference>
<dbReference type="PANTHER" id="PTHR48051:SF21">
    <property type="entry name" value="CALPONIN-HOMOLOGY (CH) DOMAIN-CONTAINING PROTEIN"/>
    <property type="match status" value="1"/>
</dbReference>
<dbReference type="Proteomes" id="UP000515135">
    <property type="component" value="Unplaced"/>
</dbReference>
<dbReference type="EC" id="2.7.11.1" evidence="1"/>
<dbReference type="SUPFAM" id="SSF52540">
    <property type="entry name" value="P-loop containing nucleoside triphosphate hydrolases"/>
    <property type="match status" value="1"/>
</dbReference>
<evidence type="ECO:0000256" key="5">
    <source>
        <dbReference type="ARBA" id="ARBA00022737"/>
    </source>
</evidence>
<dbReference type="InterPro" id="IPR050216">
    <property type="entry name" value="LRR_domain-containing"/>
</dbReference>
<evidence type="ECO:0000256" key="9">
    <source>
        <dbReference type="ARBA" id="ARBA00023134"/>
    </source>
</evidence>
<evidence type="ECO:0000256" key="10">
    <source>
        <dbReference type="ARBA" id="ARBA00047899"/>
    </source>
</evidence>
<dbReference type="SMART" id="SM00364">
    <property type="entry name" value="LRR_BAC"/>
    <property type="match status" value="5"/>
</dbReference>
<dbReference type="InterPro" id="IPR011029">
    <property type="entry name" value="DEATH-like_dom_sf"/>
</dbReference>
<dbReference type="OrthoDB" id="676979at2759"/>
<dbReference type="Gene3D" id="3.40.50.300">
    <property type="entry name" value="P-loop containing nucleotide triphosphate hydrolases"/>
    <property type="match status" value="1"/>
</dbReference>